<organism evidence="1 2">
    <name type="scientific">Sporosarcina globispora</name>
    <name type="common">Bacillus globisporus</name>
    <dbReference type="NCBI Taxonomy" id="1459"/>
    <lineage>
        <taxon>Bacteria</taxon>
        <taxon>Bacillati</taxon>
        <taxon>Bacillota</taxon>
        <taxon>Bacilli</taxon>
        <taxon>Bacillales</taxon>
        <taxon>Caryophanaceae</taxon>
        <taxon>Sporosarcina</taxon>
    </lineage>
</organism>
<keyword evidence="2" id="KW-1185">Reference proteome</keyword>
<dbReference type="EMBL" id="LGUF01000007">
    <property type="protein sequence ID" value="KON87739.1"/>
    <property type="molecule type" value="Genomic_DNA"/>
</dbReference>
<proteinExistence type="predicted"/>
<accession>A0A0M0GD15</accession>
<dbReference type="InterPro" id="IPR011200">
    <property type="entry name" value="UCP012608"/>
</dbReference>
<comment type="caution">
    <text evidence="1">The sequence shown here is derived from an EMBL/GenBank/DDBJ whole genome shotgun (WGS) entry which is preliminary data.</text>
</comment>
<dbReference type="Pfam" id="PF10094">
    <property type="entry name" value="DUF2332"/>
    <property type="match status" value="1"/>
</dbReference>
<evidence type="ECO:0008006" key="3">
    <source>
        <dbReference type="Google" id="ProtNLM"/>
    </source>
</evidence>
<dbReference type="STRING" id="1459.AF332_13455"/>
<dbReference type="Proteomes" id="UP000037109">
    <property type="component" value="Unassembled WGS sequence"/>
</dbReference>
<reference evidence="2" key="1">
    <citation type="submission" date="2015-07" db="EMBL/GenBank/DDBJ databases">
        <title>Fjat-10036 dsm4.</title>
        <authorList>
            <person name="Liu B."/>
            <person name="Wang J."/>
            <person name="Zhu Y."/>
            <person name="Liu G."/>
            <person name="Chen Q."/>
            <person name="Chen Z."/>
            <person name="Lan J."/>
            <person name="Che J."/>
            <person name="Ge C."/>
            <person name="Shi H."/>
            <person name="Pan Z."/>
            <person name="Liu X."/>
        </authorList>
    </citation>
    <scope>NUCLEOTIDE SEQUENCE [LARGE SCALE GENOMIC DNA]</scope>
    <source>
        <strain evidence="2">DSM 4</strain>
    </source>
</reference>
<gene>
    <name evidence="1" type="ORF">AF332_13455</name>
</gene>
<dbReference type="PIRSF" id="PIRSF012608">
    <property type="entry name" value="UCP012608"/>
    <property type="match status" value="1"/>
</dbReference>
<dbReference type="PATRIC" id="fig|1459.3.peg.2906"/>
<evidence type="ECO:0000313" key="2">
    <source>
        <dbReference type="Proteomes" id="UP000037109"/>
    </source>
</evidence>
<name>A0A0M0GD15_SPOGL</name>
<evidence type="ECO:0000313" key="1">
    <source>
        <dbReference type="EMBL" id="KON87739.1"/>
    </source>
</evidence>
<protein>
    <recommendedName>
        <fullName evidence="3">DUF2332 domain-containing protein</fullName>
    </recommendedName>
</protein>
<dbReference type="RefSeq" id="WP_053435093.1">
    <property type="nucleotide sequence ID" value="NZ_LGUF01000007.1"/>
</dbReference>
<dbReference type="AlphaFoldDB" id="A0A0M0GD15"/>
<sequence length="341" mass="39377">MLKHNQSSRFKAFGQYECQGSSNLYEFLSYKIAEDNKLLVLASEARDGQPVPNLFLGAIHYLLLKGKEHDLKEFYPSLVENPRNPHESFQSFKDFCRINSQEIKEILKEKIVQTNEVRRCAYLYPVFSYIFQQTDKPLALIEIGTSAGLQLLWDKYSYSYGTGETFGNPNSNVHLSSEIKGDHVPLFPEGMPPVASRVGVDLYINDLNNMEDYLWLKSLIWPEHQERRTLFEKAAQCVKENPISLIEGNGVELLPKLIEDIPEKHSICVFHTHVANQMPAKVKENLLSIIKASGQNRDTFHIYNNIHDRNLQLDYYLDSKEHKKLVGQTEGHGKWFTWELN</sequence>
<dbReference type="OrthoDB" id="9789360at2"/>